<gene>
    <name evidence="2" type="ORF">DSM104443_01969</name>
</gene>
<dbReference type="Proteomes" id="UP000501534">
    <property type="component" value="Chromosome"/>
</dbReference>
<proteinExistence type="predicted"/>
<evidence type="ECO:0000256" key="1">
    <source>
        <dbReference type="SAM" id="SignalP"/>
    </source>
</evidence>
<accession>A0A6M4GU85</accession>
<organism evidence="2 3">
    <name type="scientific">Usitatibacter rugosus</name>
    <dbReference type="NCBI Taxonomy" id="2732067"/>
    <lineage>
        <taxon>Bacteria</taxon>
        <taxon>Pseudomonadati</taxon>
        <taxon>Pseudomonadota</taxon>
        <taxon>Betaproteobacteria</taxon>
        <taxon>Nitrosomonadales</taxon>
        <taxon>Usitatibacteraceae</taxon>
        <taxon>Usitatibacter</taxon>
    </lineage>
</organism>
<sequence length="504" mass="56292">MRASKTPVLRGALFSFLLLVASAGASAQAIGYEGARHFLNRVGFGATDAEVRDFAALTRTQAVDRVLSGARREAAQPAPAFVDTPPMPFYKYRALSAEDRMRQQRLNVEQGLQLREWWLAEMIGTPSPLTEKMTLFWHNHFATSQQKVRNAQLMYRQNVLLRREALGNFGAMLHAVAKDPAMLIYLDNAGSRKLAPNENFAREVMELFTLGEGHGYREQDIKEAARAFTGWSLDRDTLEFMFRPAFHDRGEKTVLGKTGRFDGDQVLDILLARPETAEFLATKLWKEFVSPTPDPREVKRLGAVLRDARYEVKPLMRSMLASDAFWDPAQRAALIKSPVELVVGTLRTFEIQPATLRPAVLASAFLGQNPMSPPNVKGWPGGEAWINSATLLGRKQWMERIFRGSDTMVESPTMRAASDSTTMADTKKAVPDAAQGLEARYRRAMDRGMQTYAFDWDRWSRKLGKGTKVESLVLATAAVNAPPEGAEGAERLRALVNDPAYQLK</sequence>
<feature type="chain" id="PRO_5026934328" description="DUF1800 domain-containing protein" evidence="1">
    <location>
        <begin position="28"/>
        <end position="504"/>
    </location>
</feature>
<evidence type="ECO:0000313" key="3">
    <source>
        <dbReference type="Proteomes" id="UP000501534"/>
    </source>
</evidence>
<evidence type="ECO:0000313" key="2">
    <source>
        <dbReference type="EMBL" id="QJR10899.1"/>
    </source>
</evidence>
<dbReference type="RefSeq" id="WP_171091775.1">
    <property type="nucleotide sequence ID" value="NZ_CP053069.1"/>
</dbReference>
<dbReference type="AlphaFoldDB" id="A0A6M4GU85"/>
<reference evidence="2 3" key="1">
    <citation type="submission" date="2020-04" db="EMBL/GenBank/DDBJ databases">
        <title>Usitatibacter rugosus gen. nov., sp. nov. and Usitatibacter palustris sp. nov., novel members of Usitatibacteraceae fam. nov. within the order Nitrosomonadales isolated from soil.</title>
        <authorList>
            <person name="Huber K.J."/>
            <person name="Neumann-Schaal M."/>
            <person name="Geppert A."/>
            <person name="Luckner M."/>
            <person name="Wanner G."/>
            <person name="Overmann J."/>
        </authorList>
    </citation>
    <scope>NUCLEOTIDE SEQUENCE [LARGE SCALE GENOMIC DNA]</scope>
    <source>
        <strain evidence="2 3">0125_3</strain>
    </source>
</reference>
<protein>
    <recommendedName>
        <fullName evidence="4">DUF1800 domain-containing protein</fullName>
    </recommendedName>
</protein>
<feature type="signal peptide" evidence="1">
    <location>
        <begin position="1"/>
        <end position="27"/>
    </location>
</feature>
<name>A0A6M4GU85_9PROT</name>
<dbReference type="EMBL" id="CP053069">
    <property type="protein sequence ID" value="QJR10899.1"/>
    <property type="molecule type" value="Genomic_DNA"/>
</dbReference>
<keyword evidence="1" id="KW-0732">Signal</keyword>
<dbReference type="KEGG" id="uru:DSM104443_01969"/>
<dbReference type="InterPro" id="IPR014917">
    <property type="entry name" value="DUF1800"/>
</dbReference>
<keyword evidence="3" id="KW-1185">Reference proteome</keyword>
<dbReference type="Pfam" id="PF08811">
    <property type="entry name" value="DUF1800"/>
    <property type="match status" value="1"/>
</dbReference>
<evidence type="ECO:0008006" key="4">
    <source>
        <dbReference type="Google" id="ProtNLM"/>
    </source>
</evidence>